<gene>
    <name evidence="6" type="ORF">PVL29_021541</name>
</gene>
<evidence type="ECO:0000256" key="3">
    <source>
        <dbReference type="ARBA" id="ARBA00023306"/>
    </source>
</evidence>
<keyword evidence="2" id="KW-0539">Nucleus</keyword>
<dbReference type="Pfam" id="PF04821">
    <property type="entry name" value="TIMELESS"/>
    <property type="match status" value="1"/>
</dbReference>
<keyword evidence="3" id="KW-0131">Cell cycle</keyword>
<dbReference type="InterPro" id="IPR044998">
    <property type="entry name" value="Timeless"/>
</dbReference>
<feature type="compositionally biased region" description="Basic residues" evidence="4">
    <location>
        <begin position="552"/>
        <end position="563"/>
    </location>
</feature>
<evidence type="ECO:0000256" key="1">
    <source>
        <dbReference type="ARBA" id="ARBA00004123"/>
    </source>
</evidence>
<evidence type="ECO:0000313" key="6">
    <source>
        <dbReference type="EMBL" id="KAJ9679643.1"/>
    </source>
</evidence>
<dbReference type="GO" id="GO:0031298">
    <property type="term" value="C:replication fork protection complex"/>
    <property type="evidence" value="ECO:0007669"/>
    <property type="project" value="TreeGrafter"/>
</dbReference>
<proteinExistence type="predicted"/>
<dbReference type="EMBL" id="JARBHA010000016">
    <property type="protein sequence ID" value="KAJ9679643.1"/>
    <property type="molecule type" value="Genomic_DNA"/>
</dbReference>
<evidence type="ECO:0000256" key="2">
    <source>
        <dbReference type="ARBA" id="ARBA00023242"/>
    </source>
</evidence>
<name>A0AA39DC73_VITRO</name>
<accession>A0AA39DC73</accession>
<evidence type="ECO:0000313" key="7">
    <source>
        <dbReference type="Proteomes" id="UP001168098"/>
    </source>
</evidence>
<evidence type="ECO:0000259" key="5">
    <source>
        <dbReference type="Pfam" id="PF04821"/>
    </source>
</evidence>
<dbReference type="AlphaFoldDB" id="A0AA39DC73"/>
<dbReference type="GO" id="GO:0043111">
    <property type="term" value="P:replication fork arrest"/>
    <property type="evidence" value="ECO:0007669"/>
    <property type="project" value="TreeGrafter"/>
</dbReference>
<dbReference type="GO" id="GO:0000076">
    <property type="term" value="P:DNA replication checkpoint signaling"/>
    <property type="evidence" value="ECO:0007669"/>
    <property type="project" value="TreeGrafter"/>
</dbReference>
<feature type="domain" description="Timeless N-terminal" evidence="5">
    <location>
        <begin position="27"/>
        <end position="286"/>
    </location>
</feature>
<feature type="compositionally biased region" description="Basic and acidic residues" evidence="4">
    <location>
        <begin position="564"/>
        <end position="578"/>
    </location>
</feature>
<dbReference type="PANTHER" id="PTHR22940:SF4">
    <property type="entry name" value="PROTEIN TIMELESS HOMOLOG"/>
    <property type="match status" value="1"/>
</dbReference>
<comment type="subcellular location">
    <subcellularLocation>
        <location evidence="1">Nucleus</location>
    </subcellularLocation>
</comment>
<dbReference type="InterPro" id="IPR006906">
    <property type="entry name" value="Timeless_N"/>
</dbReference>
<feature type="region of interest" description="Disordered" evidence="4">
    <location>
        <begin position="867"/>
        <end position="889"/>
    </location>
</feature>
<feature type="region of interest" description="Disordered" evidence="4">
    <location>
        <begin position="1135"/>
        <end position="1163"/>
    </location>
</feature>
<evidence type="ECO:0000256" key="4">
    <source>
        <dbReference type="SAM" id="MobiDB-lite"/>
    </source>
</evidence>
<comment type="caution">
    <text evidence="6">The sequence shown here is derived from an EMBL/GenBank/DDBJ whole genome shotgun (WGS) entry which is preliminary data.</text>
</comment>
<feature type="region of interest" description="Disordered" evidence="4">
    <location>
        <begin position="1223"/>
        <end position="1245"/>
    </location>
</feature>
<keyword evidence="7" id="KW-1185">Reference proteome</keyword>
<dbReference type="PANTHER" id="PTHR22940">
    <property type="entry name" value="TIMEOUT/TIMELESS-2"/>
    <property type="match status" value="1"/>
</dbReference>
<sequence length="1266" mass="142828">MDMEGLSVICAGLGSIDEDDGGNRIGYAKTDYCLDNLKDLLRFLRRDDPQSRSVFKQVCKWNTVSKDLIPIIEHCQDDRNLVLNAVKVLVFLTMPIEASSNDISQQIEYLWGLKSSITRSNTIAVVMSLLESPLENLECEAFTEDDWKLVQLVLTLFRNILAIQDISLQQKAGESASQFLSLRDRFLEQLFNENVMDLILVITQNVGGSSKYFRQDNLLLLEIFHYIFMGQEPELLAKARLNCSKVDGDTKTSLNSLKSIMEEEEEKRKLLRIRKLNRSSQFCGAFTRVTMDGSKTFFKGNPTFTSHDKLLKPQVPRGPLKKMVWDHGSLPSAKDNILELVHDFVNQFLSGGYNVLMQSICEDIEKEHHAIQNSDVVVFFQVSQFVTSFQYHKFLISKPNRGMDTSETFANESADSTFFKGDICGPIAATMNEAMFLLVVLKWRNAFDGLKETNDYKFLSAAGSLMKNMIRMLDLVLKLSLEDSKEPQTARILLYKLFYDQTDQGMTHFLFNLIKSFDSHKQPKSDLADLVEMICIVVQLMENLQAHGTLRVSRKSRKGRKKKTLSDKNENEGEHGDHGVIQNEIGVSNCGQSADLNLSQKESLENSISDGRQEGFIQIEPEIPVLGTGNLGGSLPHMDVQKAKNITDDLHYGTDDSSGDEQAAVVDEVDFKVSTLVSAFANNHVIQNLCWLLKFYKSNSTRTNHYIICILRKICDDLELSPMLYQLSLLTIFYNILCEQKSCPCKDYENIVCFLTNLVRKMLRKMKSQPLLFVEVLFWKTRGECHYITSQSLLHELGSLKKESGKWGNISRHGEIGSTEGKGWMHRSIADALGEDEADVVISHEPVYQKNDDKFSEVEEGITPISSREIDGKTNSDNAGHYTEHESERVSKRKRRLVLSAEVEKNIKDLYEKFKDERHCSRLIAEALDPDCKVSPLQVSNKLKQLGLKIAPKKRMLQVDVPLTDGTNQLMEEARAVGEESAGLVCSNNSEGSLVRKSLHTRKRVHAFSKDQEETIRALYEQFKGHKRCTYMIASALAGDDTLTAAQVSRKLKQLGLHVPRRKRAEGNMHLRDEDLNDFDTAKAQGSDDETLLSLRKRSKKENHRLLREEVPEQNIEGKLMQSSDDETLSSVLKKTRRLPPKLDEKHTSTSNGGLGIDDPSGNVVAKDVTKGDGHTLSNELEVAGIEDDVAFKHVSLDDNSEDEIMAFSSEKQLGAASVNNRDISPHQQVPDELADSGDDIASSALPINSTTRRKLRMIIDFEDDE</sequence>
<feature type="region of interest" description="Disordered" evidence="4">
    <location>
        <begin position="551"/>
        <end position="581"/>
    </location>
</feature>
<dbReference type="Proteomes" id="UP001168098">
    <property type="component" value="Unassembled WGS sequence"/>
</dbReference>
<dbReference type="GO" id="GO:0003677">
    <property type="term" value="F:DNA binding"/>
    <property type="evidence" value="ECO:0007669"/>
    <property type="project" value="TreeGrafter"/>
</dbReference>
<dbReference type="GO" id="GO:0006281">
    <property type="term" value="P:DNA repair"/>
    <property type="evidence" value="ECO:0007669"/>
    <property type="project" value="TreeGrafter"/>
</dbReference>
<protein>
    <recommendedName>
        <fullName evidence="5">Timeless N-terminal domain-containing protein</fullName>
    </recommendedName>
</protein>
<organism evidence="6 7">
    <name type="scientific">Vitis rotundifolia</name>
    <name type="common">Muscadine grape</name>
    <dbReference type="NCBI Taxonomy" id="103349"/>
    <lineage>
        <taxon>Eukaryota</taxon>
        <taxon>Viridiplantae</taxon>
        <taxon>Streptophyta</taxon>
        <taxon>Embryophyta</taxon>
        <taxon>Tracheophyta</taxon>
        <taxon>Spermatophyta</taxon>
        <taxon>Magnoliopsida</taxon>
        <taxon>eudicotyledons</taxon>
        <taxon>Gunneridae</taxon>
        <taxon>Pentapetalae</taxon>
        <taxon>rosids</taxon>
        <taxon>Vitales</taxon>
        <taxon>Vitaceae</taxon>
        <taxon>Viteae</taxon>
        <taxon>Vitis</taxon>
    </lineage>
</organism>
<reference evidence="6 7" key="1">
    <citation type="journal article" date="2023" name="BMC Biotechnol.">
        <title>Vitis rotundifolia cv Carlos genome sequencing.</title>
        <authorList>
            <person name="Huff M."/>
            <person name="Hulse-Kemp A."/>
            <person name="Scheffler B."/>
            <person name="Youngblood R."/>
            <person name="Simpson S."/>
            <person name="Babiker E."/>
            <person name="Staton M."/>
        </authorList>
    </citation>
    <scope>NUCLEOTIDE SEQUENCE [LARGE SCALE GENOMIC DNA]</scope>
    <source>
        <tissue evidence="6">Leaf</tissue>
    </source>
</reference>